<dbReference type="InterPro" id="IPR056021">
    <property type="entry name" value="DUF7600"/>
</dbReference>
<proteinExistence type="predicted"/>
<keyword evidence="3" id="KW-1185">Reference proteome</keyword>
<reference evidence="3" key="2">
    <citation type="journal article" date="2018" name="Nat. Commun.">
        <title>Extreme sensitivity to ultraviolet light in the fungal pathogen causing white-nose syndrome of bats.</title>
        <authorList>
            <person name="Palmer J.M."/>
            <person name="Drees K.P."/>
            <person name="Foster J.T."/>
            <person name="Lindner D.L."/>
        </authorList>
    </citation>
    <scope>NUCLEOTIDE SEQUENCE [LARGE SCALE GENOMIC DNA]</scope>
    <source>
        <strain evidence="3">UAMH 10579</strain>
    </source>
</reference>
<accession>A0A1B8GMC4</accession>
<feature type="domain" description="DUF7600" evidence="1">
    <location>
        <begin position="222"/>
        <end position="325"/>
    </location>
</feature>
<dbReference type="Proteomes" id="UP000091956">
    <property type="component" value="Unassembled WGS sequence"/>
</dbReference>
<evidence type="ECO:0000259" key="1">
    <source>
        <dbReference type="Pfam" id="PF24539"/>
    </source>
</evidence>
<organism evidence="2 3">
    <name type="scientific">Pseudogymnoascus verrucosus</name>
    <dbReference type="NCBI Taxonomy" id="342668"/>
    <lineage>
        <taxon>Eukaryota</taxon>
        <taxon>Fungi</taxon>
        <taxon>Dikarya</taxon>
        <taxon>Ascomycota</taxon>
        <taxon>Pezizomycotina</taxon>
        <taxon>Leotiomycetes</taxon>
        <taxon>Thelebolales</taxon>
        <taxon>Thelebolaceae</taxon>
        <taxon>Pseudogymnoascus</taxon>
    </lineage>
</organism>
<name>A0A1B8GMC4_9PEZI</name>
<gene>
    <name evidence="2" type="ORF">VE01_05475</name>
</gene>
<dbReference type="Pfam" id="PF24539">
    <property type="entry name" value="DUF7600"/>
    <property type="match status" value="1"/>
</dbReference>
<evidence type="ECO:0000313" key="2">
    <source>
        <dbReference type="EMBL" id="OBT96991.2"/>
    </source>
</evidence>
<dbReference type="GeneID" id="28838861"/>
<reference evidence="2 3" key="1">
    <citation type="submission" date="2016-03" db="EMBL/GenBank/DDBJ databases">
        <title>Comparative genomics of Pseudogymnoascus destructans, the fungus causing white-nose syndrome of bats.</title>
        <authorList>
            <person name="Palmer J.M."/>
            <person name="Drees K.P."/>
            <person name="Foster J.T."/>
            <person name="Lindner D.L."/>
        </authorList>
    </citation>
    <scope>NUCLEOTIDE SEQUENCE [LARGE SCALE GENOMIC DNA]</scope>
    <source>
        <strain evidence="2 3">UAMH 10579</strain>
    </source>
</reference>
<dbReference type="AlphaFoldDB" id="A0A1B8GMC4"/>
<sequence>MSVPRDPAGKLLFTFGDYCALCRETLPEPNSEIGFVPPLSDAWQYKVIGLYNIASTDKPSRIVAAFGDLANAVCFEEIAVDFASGQSLALKVEINHRTRNKDRIAHLVHLPCWKLIKALDSDLSLRSIYEFAESTYSLFKTSHVPEGQDITATGFTGFIDENASQSNLGKFLNRISRLPLELQLVISEACPSNLISSLVTVAHTSFTLVSAFKCSQGQRHIELICHSDVKTLSATTVSIFGNTYISSLRFNELSEGSEKVQVKESEVTGIKFAIGRYGLKALRICYASNESSDWLGDPRAGWIGVMRGTDITSLRILRDDLKCIRVGFMHGSPMREQRGLLLDKDLSFRFGDCHRTLDITDSLSIRSFPKWRMCRYLPFFDETGYISSLTMYCNGHSITGMAASGSGLSLRSIGECSDKRHPVHIYLRPDERIESIWLRMPNPKSNTWHRPNIMILTNLNRTQLFGPSLVHASGFYGDKRYQWTLLNKGPGYRPTGIFFDALRRDGVSQRIDNIGITQRARLEVQGIYPTVPMLTLELNTDEPRKRFVNCYLTVASFAHVKELRVSRTGPQISGMAIHHHDGSIDVLGKWGRLSLGFPSKTEQIYHCKDGTLTSIAFGFSGGEDEAKLVDTIFLAIDHKPRIKDVVPQSKIVVEFQVDEADPPTVMWLSNVAHDHVDLWNGEYLPPNMYMSTHEYRITEFEVKAVGKKKIPMKEASN</sequence>
<evidence type="ECO:0000313" key="3">
    <source>
        <dbReference type="Proteomes" id="UP000091956"/>
    </source>
</evidence>
<dbReference type="STRING" id="342668.A0A1B8GMC4"/>
<dbReference type="EMBL" id="KV460225">
    <property type="protein sequence ID" value="OBT96991.2"/>
    <property type="molecule type" value="Genomic_DNA"/>
</dbReference>
<dbReference type="RefSeq" id="XP_059319728.1">
    <property type="nucleotide sequence ID" value="XM_059463704.1"/>
</dbReference>
<protein>
    <recommendedName>
        <fullName evidence="1">DUF7600 domain-containing protein</fullName>
    </recommendedName>
</protein>